<reference evidence="2 3" key="2">
    <citation type="submission" date="2017-02" db="EMBL/GenBank/DDBJ databases">
        <title>A genome survey and senescence transcriptome analysis in Lentinula edodes.</title>
        <authorList>
            <person name="Sakamoto Y."/>
            <person name="Nakade K."/>
            <person name="Sato S."/>
            <person name="Yoshida Y."/>
            <person name="Miyazaki K."/>
            <person name="Natsume S."/>
            <person name="Konno N."/>
        </authorList>
    </citation>
    <scope>NUCLEOTIDE SEQUENCE [LARGE SCALE GENOMIC DNA]</scope>
    <source>
        <strain evidence="2 3">NBRC 111202</strain>
    </source>
</reference>
<proteinExistence type="predicted"/>
<protein>
    <submittedName>
        <fullName evidence="2">Uncharacterized protein</fullName>
    </submittedName>
</protein>
<evidence type="ECO:0000313" key="2">
    <source>
        <dbReference type="EMBL" id="GAW02718.1"/>
    </source>
</evidence>
<evidence type="ECO:0000313" key="3">
    <source>
        <dbReference type="Proteomes" id="UP000188533"/>
    </source>
</evidence>
<evidence type="ECO:0000256" key="1">
    <source>
        <dbReference type="SAM" id="Phobius"/>
    </source>
</evidence>
<reference evidence="2 3" key="1">
    <citation type="submission" date="2016-08" db="EMBL/GenBank/DDBJ databases">
        <authorList>
            <consortium name="Lentinula edodes genome sequencing consortium"/>
            <person name="Sakamoto Y."/>
            <person name="Nakade K."/>
            <person name="Sato S."/>
            <person name="Yoshida Y."/>
            <person name="Miyazaki K."/>
            <person name="Natsume S."/>
            <person name="Konno N."/>
        </authorList>
    </citation>
    <scope>NUCLEOTIDE SEQUENCE [LARGE SCALE GENOMIC DNA]</scope>
    <source>
        <strain evidence="2 3">NBRC 111202</strain>
    </source>
</reference>
<dbReference type="AlphaFoldDB" id="A0A1Q3E669"/>
<comment type="caution">
    <text evidence="2">The sequence shown here is derived from an EMBL/GenBank/DDBJ whole genome shotgun (WGS) entry which is preliminary data.</text>
</comment>
<keyword evidence="1" id="KW-0812">Transmembrane</keyword>
<dbReference type="EMBL" id="BDGU01000112">
    <property type="protein sequence ID" value="GAW02718.1"/>
    <property type="molecule type" value="Genomic_DNA"/>
</dbReference>
<accession>A0A1Q3E669</accession>
<keyword evidence="1" id="KW-0472">Membrane</keyword>
<sequence>MKPFSSISGFIFGASTIGVLQSFLHAVRYWWKFLIFEYSLHVPYHLENSIRIILGYAPTTRFLKLVYLYAVLPSFSLSSWVSNTCSSRHIILILFNASAASHTLIHFTTCTSVESKRR</sequence>
<name>A0A1Q3E669_LENED</name>
<feature type="transmembrane region" description="Helical" evidence="1">
    <location>
        <begin position="6"/>
        <end position="31"/>
    </location>
</feature>
<dbReference type="Proteomes" id="UP000188533">
    <property type="component" value="Unassembled WGS sequence"/>
</dbReference>
<keyword evidence="1" id="KW-1133">Transmembrane helix</keyword>
<keyword evidence="3" id="KW-1185">Reference proteome</keyword>
<gene>
    <name evidence="2" type="ORF">LENED_004386</name>
</gene>
<organism evidence="2 3">
    <name type="scientific">Lentinula edodes</name>
    <name type="common">Shiitake mushroom</name>
    <name type="synonym">Lentinus edodes</name>
    <dbReference type="NCBI Taxonomy" id="5353"/>
    <lineage>
        <taxon>Eukaryota</taxon>
        <taxon>Fungi</taxon>
        <taxon>Dikarya</taxon>
        <taxon>Basidiomycota</taxon>
        <taxon>Agaricomycotina</taxon>
        <taxon>Agaricomycetes</taxon>
        <taxon>Agaricomycetidae</taxon>
        <taxon>Agaricales</taxon>
        <taxon>Marasmiineae</taxon>
        <taxon>Omphalotaceae</taxon>
        <taxon>Lentinula</taxon>
    </lineage>
</organism>